<accession>A0AAC9RI69</accession>
<keyword evidence="3" id="KW-1185">Reference proteome</keyword>
<proteinExistence type="predicted"/>
<evidence type="ECO:0000313" key="1">
    <source>
        <dbReference type="EMBL" id="AOY75639.1"/>
    </source>
</evidence>
<reference evidence="2 4" key="2">
    <citation type="submission" date="2017-03" db="EMBL/GenBank/DDBJ databases">
        <title>Complete sequence of Clostridium formicaceticum DSM 92.</title>
        <authorList>
            <person name="Poehlein A."/>
            <person name="Karl M."/>
            <person name="Bengelsdorf F.R."/>
            <person name="Duerre P."/>
            <person name="Daniel R."/>
        </authorList>
    </citation>
    <scope>NUCLEOTIDE SEQUENCE [LARGE SCALE GENOMIC DNA]</scope>
    <source>
        <strain evidence="2 4">DSM 92</strain>
    </source>
</reference>
<dbReference type="AlphaFoldDB" id="A0AAC9RI69"/>
<dbReference type="EMBL" id="CP017603">
    <property type="protein sequence ID" value="AOY75639.1"/>
    <property type="molecule type" value="Genomic_DNA"/>
</dbReference>
<gene>
    <name evidence="1" type="ORF">BJL90_06870</name>
    <name evidence="2" type="ORF">CLFO_02680</name>
</gene>
<dbReference type="Proteomes" id="UP000177894">
    <property type="component" value="Chromosome"/>
</dbReference>
<evidence type="ECO:0000313" key="2">
    <source>
        <dbReference type="EMBL" id="ARE85952.1"/>
    </source>
</evidence>
<sequence length="141" mass="16206">MDLRNCANCGRAFAYAGSELCSRCDTTIEEDFKKVKDYLYDHPGANIIEVSEATGVSEKKILRFLREKRIEIKEEDNLLLDCQRCGIAIRSGRFCDACTIELQKEFTEAVKPAKQEAERKKLLTSTESQKMYIAEIRKKQK</sequence>
<dbReference type="Proteomes" id="UP000192478">
    <property type="component" value="Chromosome"/>
</dbReference>
<evidence type="ECO:0000313" key="4">
    <source>
        <dbReference type="Proteomes" id="UP000192478"/>
    </source>
</evidence>
<reference evidence="1 3" key="1">
    <citation type="submission" date="2016-10" db="EMBL/GenBank/DDBJ databases">
        <title>Complete Genome Sequence of Acetogen Clostridium formicoaceticum ATCC 27076.</title>
        <authorList>
            <person name="Bao T."/>
            <person name="Cheng C."/>
            <person name="Zhao J."/>
            <person name="Yang S.-T."/>
            <person name="Wang J."/>
            <person name="Wang M."/>
        </authorList>
    </citation>
    <scope>NUCLEOTIDE SEQUENCE [LARGE SCALE GENOMIC DNA]</scope>
    <source>
        <strain evidence="1 3">ATCC 27076</strain>
    </source>
</reference>
<evidence type="ECO:0000313" key="3">
    <source>
        <dbReference type="Proteomes" id="UP000177894"/>
    </source>
</evidence>
<dbReference type="EMBL" id="CP020559">
    <property type="protein sequence ID" value="ARE85952.1"/>
    <property type="molecule type" value="Genomic_DNA"/>
</dbReference>
<dbReference type="KEGG" id="cfm:BJL90_06870"/>
<dbReference type="NCBIfam" id="TIGR03826">
    <property type="entry name" value="YvyF"/>
    <property type="match status" value="1"/>
</dbReference>
<dbReference type="InterPro" id="IPR022258">
    <property type="entry name" value="Flagellar_operon_YvyF"/>
</dbReference>
<dbReference type="RefSeq" id="WP_070965741.1">
    <property type="nucleotide sequence ID" value="NZ_CP017603.1"/>
</dbReference>
<protein>
    <submittedName>
        <fullName evidence="1">MerR family transcriptional regulator</fullName>
    </submittedName>
</protein>
<name>A0AAC9RI69_9CLOT</name>
<organism evidence="2 4">
    <name type="scientific">Clostridium formicaceticum</name>
    <dbReference type="NCBI Taxonomy" id="1497"/>
    <lineage>
        <taxon>Bacteria</taxon>
        <taxon>Bacillati</taxon>
        <taxon>Bacillota</taxon>
        <taxon>Clostridia</taxon>
        <taxon>Eubacteriales</taxon>
        <taxon>Clostridiaceae</taxon>
        <taxon>Clostridium</taxon>
    </lineage>
</organism>